<dbReference type="Proteomes" id="UP000542776">
    <property type="component" value="Unassembled WGS sequence"/>
</dbReference>
<gene>
    <name evidence="2" type="ORF">GGR04_000625</name>
</gene>
<dbReference type="AlphaFoldDB" id="A0A7W6E9J9"/>
<keyword evidence="3" id="KW-1185">Reference proteome</keyword>
<reference evidence="2 3" key="1">
    <citation type="submission" date="2020-08" db="EMBL/GenBank/DDBJ databases">
        <title>Genomic Encyclopedia of Type Strains, Phase IV (KMG-IV): sequencing the most valuable type-strain genomes for metagenomic binning, comparative biology and taxonomic classification.</title>
        <authorList>
            <person name="Goeker M."/>
        </authorList>
    </citation>
    <scope>NUCLEOTIDE SEQUENCE [LARGE SCALE GENOMIC DNA]</scope>
    <source>
        <strain evidence="2 3">DSM 102238</strain>
    </source>
</reference>
<evidence type="ECO:0000313" key="2">
    <source>
        <dbReference type="EMBL" id="MBB3996804.1"/>
    </source>
</evidence>
<keyword evidence="1" id="KW-1133">Transmembrane helix</keyword>
<accession>A0A7W6E9J9</accession>
<organism evidence="2 3">
    <name type="scientific">Aureimonas pseudogalii</name>
    <dbReference type="NCBI Taxonomy" id="1744844"/>
    <lineage>
        <taxon>Bacteria</taxon>
        <taxon>Pseudomonadati</taxon>
        <taxon>Pseudomonadota</taxon>
        <taxon>Alphaproteobacteria</taxon>
        <taxon>Hyphomicrobiales</taxon>
        <taxon>Aurantimonadaceae</taxon>
        <taxon>Aureimonas</taxon>
    </lineage>
</organism>
<comment type="caution">
    <text evidence="2">The sequence shown here is derived from an EMBL/GenBank/DDBJ whole genome shotgun (WGS) entry which is preliminary data.</text>
</comment>
<evidence type="ECO:0008006" key="4">
    <source>
        <dbReference type="Google" id="ProtNLM"/>
    </source>
</evidence>
<keyword evidence="1" id="KW-0812">Transmembrane</keyword>
<feature type="transmembrane region" description="Helical" evidence="1">
    <location>
        <begin position="16"/>
        <end position="37"/>
    </location>
</feature>
<dbReference type="EMBL" id="JACIEK010000001">
    <property type="protein sequence ID" value="MBB3996804.1"/>
    <property type="molecule type" value="Genomic_DNA"/>
</dbReference>
<evidence type="ECO:0000256" key="1">
    <source>
        <dbReference type="SAM" id="Phobius"/>
    </source>
</evidence>
<evidence type="ECO:0000313" key="3">
    <source>
        <dbReference type="Proteomes" id="UP000542776"/>
    </source>
</evidence>
<sequence length="43" mass="4881">MSPTPFARLPPRLRQILWFVALWCAGIVTLSAVAYPIRWVLLG</sequence>
<dbReference type="RefSeq" id="WP_183197744.1">
    <property type="nucleotide sequence ID" value="NZ_JACIEK010000001.1"/>
</dbReference>
<name>A0A7W6E9J9_9HYPH</name>
<protein>
    <recommendedName>
        <fullName evidence="4">DUF2474 domain-containing protein</fullName>
    </recommendedName>
</protein>
<keyword evidence="1" id="KW-0472">Membrane</keyword>
<proteinExistence type="predicted"/>